<gene>
    <name evidence="1" type="ORF">LTS18_011610</name>
</gene>
<dbReference type="Proteomes" id="UP001186974">
    <property type="component" value="Unassembled WGS sequence"/>
</dbReference>
<accession>A0ACC3DW49</accession>
<organism evidence="1 2">
    <name type="scientific">Coniosporium uncinatum</name>
    <dbReference type="NCBI Taxonomy" id="93489"/>
    <lineage>
        <taxon>Eukaryota</taxon>
        <taxon>Fungi</taxon>
        <taxon>Dikarya</taxon>
        <taxon>Ascomycota</taxon>
        <taxon>Pezizomycotina</taxon>
        <taxon>Dothideomycetes</taxon>
        <taxon>Dothideomycetes incertae sedis</taxon>
        <taxon>Coniosporium</taxon>
    </lineage>
</organism>
<protein>
    <submittedName>
        <fullName evidence="1">Uncharacterized protein</fullName>
    </submittedName>
</protein>
<reference evidence="1" key="1">
    <citation type="submission" date="2024-09" db="EMBL/GenBank/DDBJ databases">
        <title>Black Yeasts Isolated from many extreme environments.</title>
        <authorList>
            <person name="Coleine C."/>
            <person name="Stajich J.E."/>
            <person name="Selbmann L."/>
        </authorList>
    </citation>
    <scope>NUCLEOTIDE SEQUENCE</scope>
    <source>
        <strain evidence="1">CCFEE 5737</strain>
    </source>
</reference>
<name>A0ACC3DW49_9PEZI</name>
<dbReference type="EMBL" id="JAWDJW010000338">
    <property type="protein sequence ID" value="KAK3080955.1"/>
    <property type="molecule type" value="Genomic_DNA"/>
</dbReference>
<comment type="caution">
    <text evidence="1">The sequence shown here is derived from an EMBL/GenBank/DDBJ whole genome shotgun (WGS) entry which is preliminary data.</text>
</comment>
<sequence length="60" mass="6248">MQQGFPQQIATNAQDPNNPAHPKHAKHGEWAKGLVARFGQAAVFGAGATAGGDMVNSILH</sequence>
<keyword evidence="2" id="KW-1185">Reference proteome</keyword>
<proteinExistence type="predicted"/>
<evidence type="ECO:0000313" key="2">
    <source>
        <dbReference type="Proteomes" id="UP001186974"/>
    </source>
</evidence>
<evidence type="ECO:0000313" key="1">
    <source>
        <dbReference type="EMBL" id="KAK3080955.1"/>
    </source>
</evidence>